<proteinExistence type="predicted"/>
<dbReference type="Gene3D" id="1.10.3680.10">
    <property type="entry name" value="TerB-like"/>
    <property type="match status" value="1"/>
</dbReference>
<dbReference type="InterPro" id="IPR029024">
    <property type="entry name" value="TerB-like"/>
</dbReference>
<evidence type="ECO:0008006" key="3">
    <source>
        <dbReference type="Google" id="ProtNLM"/>
    </source>
</evidence>
<gene>
    <name evidence="1" type="ORF">NHP190012_08600</name>
</gene>
<dbReference type="RefSeq" id="WP_221271074.1">
    <property type="nucleotide sequence ID" value="NZ_AP024819.1"/>
</dbReference>
<reference evidence="1 2" key="1">
    <citation type="submission" date="2021-07" db="EMBL/GenBank/DDBJ databases">
        <title>Novel Helicobacter sp. Isolated from a cat.</title>
        <authorList>
            <person name="Rimbara E."/>
            <person name="Suzuki M."/>
        </authorList>
    </citation>
    <scope>NUCLEOTIDE SEQUENCE [LARGE SCALE GENOMIC DNA]</scope>
    <source>
        <strain evidence="2">NHP19-012</strain>
    </source>
</reference>
<evidence type="ECO:0000313" key="1">
    <source>
        <dbReference type="EMBL" id="BCZ19218.1"/>
    </source>
</evidence>
<protein>
    <recommendedName>
        <fullName evidence="3">TerB family tellurite resistance protein</fullName>
    </recommendedName>
</protein>
<dbReference type="SUPFAM" id="SSF158682">
    <property type="entry name" value="TerB-like"/>
    <property type="match status" value="1"/>
</dbReference>
<sequence>MFIQDLSVEQQQVFLYLARKVIEADGVLHELQLGALDVIKKQCEYGISEKEVPVNTLGQIFTTNHAKHATLLELVSVALADSRWHDNERDTIYSYAKEMGVPTHKVDQFKDWVVKNFMLYQEAIKLLED</sequence>
<accession>A0ABM7SEK0</accession>
<organism evidence="1 2">
    <name type="scientific">Helicobacter gastrofelis</name>
    <dbReference type="NCBI Taxonomy" id="2849642"/>
    <lineage>
        <taxon>Bacteria</taxon>
        <taxon>Pseudomonadati</taxon>
        <taxon>Campylobacterota</taxon>
        <taxon>Epsilonproteobacteria</taxon>
        <taxon>Campylobacterales</taxon>
        <taxon>Helicobacteraceae</taxon>
        <taxon>Helicobacter</taxon>
    </lineage>
</organism>
<dbReference type="Proteomes" id="UP000826146">
    <property type="component" value="Chromosome"/>
</dbReference>
<name>A0ABM7SEK0_9HELI</name>
<evidence type="ECO:0000313" key="2">
    <source>
        <dbReference type="Proteomes" id="UP000826146"/>
    </source>
</evidence>
<dbReference type="EMBL" id="AP024819">
    <property type="protein sequence ID" value="BCZ19218.1"/>
    <property type="molecule type" value="Genomic_DNA"/>
</dbReference>
<keyword evidence="2" id="KW-1185">Reference proteome</keyword>